<proteinExistence type="evidence at transcript level"/>
<dbReference type="OrthoDB" id="1893842at2759"/>
<gene>
    <name evidence="2" type="primary">Pfo</name>
</gene>
<dbReference type="PROSITE" id="PS50181">
    <property type="entry name" value="FBOX"/>
    <property type="match status" value="1"/>
</dbReference>
<dbReference type="OMA" id="FHIDAGG"/>
<evidence type="ECO:0000313" key="2">
    <source>
        <dbReference type="EMBL" id="AAN87351.1"/>
    </source>
</evidence>
<dbReference type="Pfam" id="PF00646">
    <property type="entry name" value="F-box"/>
    <property type="match status" value="1"/>
</dbReference>
<dbReference type="InterPro" id="IPR011043">
    <property type="entry name" value="Gal_Oxase/kelch_b-propeller"/>
</dbReference>
<dbReference type="SMART" id="SM00256">
    <property type="entry name" value="FBOX"/>
    <property type="match status" value="1"/>
</dbReference>
<dbReference type="EMBL" id="AY770394">
    <property type="protein sequence ID" value="AAX13295.1"/>
    <property type="molecule type" value="mRNA"/>
</dbReference>
<dbReference type="PANTHER" id="PTHR31672">
    <property type="entry name" value="BNACNNG10540D PROTEIN"/>
    <property type="match status" value="1"/>
</dbReference>
<name>Q84UE8_LOTJA</name>
<evidence type="ECO:0000259" key="1">
    <source>
        <dbReference type="PROSITE" id="PS50181"/>
    </source>
</evidence>
<feature type="domain" description="F-box" evidence="1">
    <location>
        <begin position="56"/>
        <end position="105"/>
    </location>
</feature>
<dbReference type="SUPFAM" id="SSF81383">
    <property type="entry name" value="F-box domain"/>
    <property type="match status" value="1"/>
</dbReference>
<dbReference type="FunFam" id="1.20.1280.50:FF:000040">
    <property type="entry name" value="protein UNUSUAL FLORAL ORGANS"/>
    <property type="match status" value="1"/>
</dbReference>
<dbReference type="SUPFAM" id="SSF50965">
    <property type="entry name" value="Galactose oxidase, central domain"/>
    <property type="match status" value="1"/>
</dbReference>
<accession>Q84UE8</accession>
<dbReference type="PANTHER" id="PTHR31672:SF12">
    <property type="entry name" value="F-BOX DOMAIN-CONTAINING PROTEIN"/>
    <property type="match status" value="1"/>
</dbReference>
<dbReference type="InterPro" id="IPR001810">
    <property type="entry name" value="F-box_dom"/>
</dbReference>
<protein>
    <submittedName>
        <fullName evidence="2">Proliferating floral organs protein</fullName>
    </submittedName>
    <submittedName>
        <fullName evidence="3">UFO-like protein</fullName>
    </submittedName>
</protein>
<dbReference type="AlphaFoldDB" id="Q84UE8"/>
<sequence length="449" mass="50173">MEGFHPSMTMASPFPYTFPISAGGIGVGVVGVGSSNLTTPTPTATGTYNNTPWMNSRIWSKLPQKLLDRVIAFLPTPAFFRARSVCKRWYSLLFSNTFLELYLHLSPRRHWFIFFKHKTRKNYIYKNNNNNIITGSAGTASCEGYLFDPAEMAWYRISFAMIPPGFSPASSSAGLLCWASDEAGPKTMLLSNPILGSLTQLPPTLRPRLFPSIGLTITPTCIDVTVAGDDMISPYAVKNLTSESFHIDGGGFYSMWGTTSPLPRLCSLESGRMVCAEGKFYCMNCSPFSVLAYDIASTTWFKIQAPMRRFLRSPNLVECREKLMLVAAVEKSKLNVPRSLRVWTLQACGTMWVESERMPQQLYIQFAEIEGGNGFECVGHGEFVVIMIKGTDKALLYDLVRKRWQWIPPCPYAGYDGFELHGFAYEPRLATPVTALLDQLALPFQSYNA</sequence>
<evidence type="ECO:0000313" key="3">
    <source>
        <dbReference type="EMBL" id="AAX13295.1"/>
    </source>
</evidence>
<dbReference type="Pfam" id="PF03478">
    <property type="entry name" value="Beta-prop_KIB1-4"/>
    <property type="match status" value="1"/>
</dbReference>
<organism evidence="2">
    <name type="scientific">Lotus japonicus</name>
    <name type="common">Lotus corniculatus var. japonicus</name>
    <dbReference type="NCBI Taxonomy" id="34305"/>
    <lineage>
        <taxon>Eukaryota</taxon>
        <taxon>Viridiplantae</taxon>
        <taxon>Streptophyta</taxon>
        <taxon>Embryophyta</taxon>
        <taxon>Tracheophyta</taxon>
        <taxon>Spermatophyta</taxon>
        <taxon>Magnoliopsida</taxon>
        <taxon>eudicotyledons</taxon>
        <taxon>Gunneridae</taxon>
        <taxon>Pentapetalae</taxon>
        <taxon>rosids</taxon>
        <taxon>fabids</taxon>
        <taxon>Fabales</taxon>
        <taxon>Fabaceae</taxon>
        <taxon>Papilionoideae</taxon>
        <taxon>50 kb inversion clade</taxon>
        <taxon>NPAAA clade</taxon>
        <taxon>Hologalegina</taxon>
        <taxon>robinioid clade</taxon>
        <taxon>Loteae</taxon>
        <taxon>Lotus</taxon>
    </lineage>
</organism>
<dbReference type="InterPro" id="IPR036047">
    <property type="entry name" value="F-box-like_dom_sf"/>
</dbReference>
<dbReference type="Gene3D" id="1.20.1280.50">
    <property type="match status" value="1"/>
</dbReference>
<dbReference type="InterPro" id="IPR005174">
    <property type="entry name" value="KIB1-4_b-propeller"/>
</dbReference>
<dbReference type="InterPro" id="IPR050796">
    <property type="entry name" value="SCF_F-box_component"/>
</dbReference>
<dbReference type="EMBL" id="AY156687">
    <property type="protein sequence ID" value="AAN87351.1"/>
    <property type="molecule type" value="Genomic_DNA"/>
</dbReference>
<reference evidence="2" key="1">
    <citation type="journal article" date="2003" name="Plant J.">
        <title>Proliferating Floral Organs (Pfo), a Lotus japonicus gene required for specifying floral meristem determinacy and organ identity, encodes an F-box protein.</title>
        <authorList>
            <person name="Zhang S."/>
            <person name="Sandal N."/>
            <person name="Polowick P.L."/>
            <person name="Stiller J."/>
            <person name="Stougaard J."/>
            <person name="Fobert P.R."/>
        </authorList>
    </citation>
    <scope>NUCLEOTIDE SEQUENCE</scope>
</reference>
<reference evidence="3" key="2">
    <citation type="journal article" date="2005" name="Plant Physiol.">
        <title>Floral patterning in Lotus japonicus.</title>
        <authorList>
            <person name="Dong Z.C."/>
            <person name="Zhao Z."/>
            <person name="Liu C.W."/>
            <person name="Luo J.H."/>
            <person name="Yang J."/>
            <person name="Huang W.H."/>
            <person name="Hu X.H."/>
            <person name="Wang T.L."/>
            <person name="Luo D."/>
        </authorList>
    </citation>
    <scope>NUCLEOTIDE SEQUENCE</scope>
</reference>